<evidence type="ECO:0000313" key="4">
    <source>
        <dbReference type="Proteomes" id="UP000825935"/>
    </source>
</evidence>
<feature type="compositionally biased region" description="Basic residues" evidence="1">
    <location>
        <begin position="202"/>
        <end position="215"/>
    </location>
</feature>
<evidence type="ECO:0000259" key="2">
    <source>
        <dbReference type="Pfam" id="PF22936"/>
    </source>
</evidence>
<dbReference type="Proteomes" id="UP000825935">
    <property type="component" value="Chromosome 15"/>
</dbReference>
<proteinExistence type="predicted"/>
<dbReference type="Pfam" id="PF22936">
    <property type="entry name" value="Pol_BBD"/>
    <property type="match status" value="1"/>
</dbReference>
<dbReference type="OMA" id="HEWRFRM"/>
<protein>
    <recommendedName>
        <fullName evidence="2">Retrovirus-related Pol polyprotein from transposon TNT 1-94-like beta-barrel domain-containing protein</fullName>
    </recommendedName>
</protein>
<dbReference type="InterPro" id="IPR054722">
    <property type="entry name" value="PolX-like_BBD"/>
</dbReference>
<evidence type="ECO:0000313" key="3">
    <source>
        <dbReference type="EMBL" id="KAH7404213.1"/>
    </source>
</evidence>
<dbReference type="Pfam" id="PF14223">
    <property type="entry name" value="Retrotran_gag_2"/>
    <property type="match status" value="1"/>
</dbReference>
<organism evidence="3 4">
    <name type="scientific">Ceratopteris richardii</name>
    <name type="common">Triangle waterfern</name>
    <dbReference type="NCBI Taxonomy" id="49495"/>
    <lineage>
        <taxon>Eukaryota</taxon>
        <taxon>Viridiplantae</taxon>
        <taxon>Streptophyta</taxon>
        <taxon>Embryophyta</taxon>
        <taxon>Tracheophyta</taxon>
        <taxon>Polypodiopsida</taxon>
        <taxon>Polypodiidae</taxon>
        <taxon>Polypodiales</taxon>
        <taxon>Pteridineae</taxon>
        <taxon>Pteridaceae</taxon>
        <taxon>Parkerioideae</taxon>
        <taxon>Ceratopteris</taxon>
    </lineage>
</organism>
<gene>
    <name evidence="3" type="ORF">KP509_15G016200</name>
</gene>
<dbReference type="OrthoDB" id="850807at2759"/>
<reference evidence="3" key="1">
    <citation type="submission" date="2021-08" db="EMBL/GenBank/DDBJ databases">
        <title>WGS assembly of Ceratopteris richardii.</title>
        <authorList>
            <person name="Marchant D.B."/>
            <person name="Chen G."/>
            <person name="Jenkins J."/>
            <person name="Shu S."/>
            <person name="Leebens-Mack J."/>
            <person name="Grimwood J."/>
            <person name="Schmutz J."/>
            <person name="Soltis P."/>
            <person name="Soltis D."/>
            <person name="Chen Z.-H."/>
        </authorList>
    </citation>
    <scope>NUCLEOTIDE SEQUENCE</scope>
    <source>
        <strain evidence="3">Whitten #5841</strain>
        <tissue evidence="3">Leaf</tissue>
    </source>
</reference>
<keyword evidence="4" id="KW-1185">Reference proteome</keyword>
<dbReference type="AlphaFoldDB" id="A0A8T2T780"/>
<accession>A0A8T2T780</accession>
<dbReference type="PANTHER" id="PTHR47481">
    <property type="match status" value="1"/>
</dbReference>
<dbReference type="EMBL" id="CM035420">
    <property type="protein sequence ID" value="KAH7404213.1"/>
    <property type="molecule type" value="Genomic_DNA"/>
</dbReference>
<comment type="caution">
    <text evidence="3">The sequence shown here is derived from an EMBL/GenBank/DDBJ whole genome shotgun (WGS) entry which is preliminary data.</text>
</comment>
<dbReference type="PANTHER" id="PTHR47481:SF14">
    <property type="entry name" value="RETROTRANSPOSON COPIA-LIKE N-TERMINAL DOMAIN-CONTAINING PROTEIN"/>
    <property type="match status" value="1"/>
</dbReference>
<feature type="region of interest" description="Disordered" evidence="1">
    <location>
        <begin position="170"/>
        <end position="247"/>
    </location>
</feature>
<feature type="compositionally biased region" description="Low complexity" evidence="1">
    <location>
        <begin position="216"/>
        <end position="238"/>
    </location>
</feature>
<feature type="domain" description="Retrovirus-related Pol polyprotein from transposon TNT 1-94-like beta-barrel" evidence="2">
    <location>
        <begin position="273"/>
        <end position="331"/>
    </location>
</feature>
<evidence type="ECO:0000256" key="1">
    <source>
        <dbReference type="SAM" id="MobiDB-lite"/>
    </source>
</evidence>
<sequence>MSDKLDNNNVHEWRFRMTNFMMRKGYWKYIKRDNENVPQLPETNQTAEQLRAYEEWDEEARNIMYSLSISIHDSMIGHIQDAKTPKEAWKSLVTLYKTNKKAKQSKQAVSEFVTKIKDIEEEKIVRQVINGIKADDKWESFTTAMDLYMDMQIPDLTTLMGQLFTHEAKLNKNGDTSKDKRKSKKVEDEGSTSQANYAGRGRSSRGRGRGGRFNHHQGYNNNCNNNYNNNYNGNYQGGSKSSKDYNNYTEEQDDSLLIINMTSKPGTNDDHLFYIDSGCSNHVAGNVALLSDLEEPKGKHQVQTSDDTKHSVVKFGHVKTCDGNKNLLSRVCTLDSTNMEHLWRIQDMDSRGYPKEKNQVEYSLLS</sequence>
<name>A0A8T2T780_CERRI</name>